<name>A0A4R8IRA0_9GAMM</name>
<evidence type="ECO:0000313" key="7">
    <source>
        <dbReference type="Proteomes" id="UP000294914"/>
    </source>
</evidence>
<evidence type="ECO:0000256" key="3">
    <source>
        <dbReference type="ARBA" id="ARBA00023163"/>
    </source>
</evidence>
<accession>A0A4R8IRA0</accession>
<reference evidence="6 7" key="1">
    <citation type="submission" date="2019-03" db="EMBL/GenBank/DDBJ databases">
        <title>Genomic Encyclopedia of Type Strains, Phase IV (KMG-IV): sequencing the most valuable type-strain genomes for metagenomic binning, comparative biology and taxonomic classification.</title>
        <authorList>
            <person name="Goeker M."/>
        </authorList>
    </citation>
    <scope>NUCLEOTIDE SEQUENCE [LARGE SCALE GENOMIC DNA]</scope>
    <source>
        <strain evidence="6 7">DSM 16326</strain>
    </source>
</reference>
<dbReference type="InterPro" id="IPR036388">
    <property type="entry name" value="WH-like_DNA-bd_sf"/>
</dbReference>
<sequence length="226" mass="25434">MTIILDDDEQALACEINPRSLERFLEYCTIYTLPKKSVIVRAGDPSDTLYYLVDGSASVLLEDDDDDGHEIVLAYLNSGDFIGEMGLFYRTKCRAALVRTRTACKLARISYDELNRLFENELKEAQPDILKAVGLQLSQRLITTNRKVSQLAFMDVAGRIARALLDMCSHPEAMSHPAGTQIHVSRQELGRIVGCSREMAGRVLKNMAEQQIIEVHGMDIVVYHER</sequence>
<organism evidence="6 7">
    <name type="scientific">Thiohalophilus thiocyanatoxydans</name>
    <dbReference type="NCBI Taxonomy" id="381308"/>
    <lineage>
        <taxon>Bacteria</taxon>
        <taxon>Pseudomonadati</taxon>
        <taxon>Pseudomonadota</taxon>
        <taxon>Gammaproteobacteria</taxon>
        <taxon>Thiohalomonadales</taxon>
        <taxon>Thiohalophilaceae</taxon>
        <taxon>Thiohalophilus</taxon>
    </lineage>
</organism>
<dbReference type="PROSITE" id="PS50042">
    <property type="entry name" value="CNMP_BINDING_3"/>
    <property type="match status" value="1"/>
</dbReference>
<dbReference type="PANTHER" id="PTHR24567">
    <property type="entry name" value="CRP FAMILY TRANSCRIPTIONAL REGULATORY PROTEIN"/>
    <property type="match status" value="1"/>
</dbReference>
<dbReference type="Gene3D" id="2.60.120.10">
    <property type="entry name" value="Jelly Rolls"/>
    <property type="match status" value="1"/>
</dbReference>
<dbReference type="PRINTS" id="PR00034">
    <property type="entry name" value="HTHCRP"/>
</dbReference>
<dbReference type="FunFam" id="1.10.10.10:FF:000006">
    <property type="entry name" value="cAMP-activated global transcriptional regulator CRP"/>
    <property type="match status" value="1"/>
</dbReference>
<dbReference type="NCBIfam" id="NF008732">
    <property type="entry name" value="PRK11753.1"/>
    <property type="match status" value="1"/>
</dbReference>
<dbReference type="GO" id="GO:0003700">
    <property type="term" value="F:DNA-binding transcription factor activity"/>
    <property type="evidence" value="ECO:0007669"/>
    <property type="project" value="InterPro"/>
</dbReference>
<dbReference type="SMART" id="SM00100">
    <property type="entry name" value="cNMP"/>
    <property type="match status" value="1"/>
</dbReference>
<evidence type="ECO:0000259" key="5">
    <source>
        <dbReference type="PROSITE" id="PS51063"/>
    </source>
</evidence>
<feature type="domain" description="HTH crp-type" evidence="5">
    <location>
        <begin position="154"/>
        <end position="226"/>
    </location>
</feature>
<comment type="caution">
    <text evidence="6">The sequence shown here is derived from an EMBL/GenBank/DDBJ whole genome shotgun (WGS) entry which is preliminary data.</text>
</comment>
<evidence type="ECO:0000313" key="6">
    <source>
        <dbReference type="EMBL" id="TDY00087.1"/>
    </source>
</evidence>
<keyword evidence="7" id="KW-1185">Reference proteome</keyword>
<dbReference type="Gene3D" id="1.10.10.10">
    <property type="entry name" value="Winged helix-like DNA-binding domain superfamily/Winged helix DNA-binding domain"/>
    <property type="match status" value="1"/>
</dbReference>
<dbReference type="InterPro" id="IPR018490">
    <property type="entry name" value="cNMP-bd_dom_sf"/>
</dbReference>
<dbReference type="SUPFAM" id="SSF51206">
    <property type="entry name" value="cAMP-binding domain-like"/>
    <property type="match status" value="1"/>
</dbReference>
<feature type="domain" description="Cyclic nucleotide-binding" evidence="4">
    <location>
        <begin position="12"/>
        <end position="118"/>
    </location>
</feature>
<evidence type="ECO:0000259" key="4">
    <source>
        <dbReference type="PROSITE" id="PS50042"/>
    </source>
</evidence>
<dbReference type="GO" id="GO:0005829">
    <property type="term" value="C:cytosol"/>
    <property type="evidence" value="ECO:0007669"/>
    <property type="project" value="TreeGrafter"/>
</dbReference>
<evidence type="ECO:0000256" key="2">
    <source>
        <dbReference type="ARBA" id="ARBA00023125"/>
    </source>
</evidence>
<dbReference type="RefSeq" id="WP_134084543.1">
    <property type="nucleotide sequence ID" value="NZ_SOQX01000006.1"/>
</dbReference>
<dbReference type="CDD" id="cd00038">
    <property type="entry name" value="CAP_ED"/>
    <property type="match status" value="1"/>
</dbReference>
<dbReference type="GO" id="GO:0003677">
    <property type="term" value="F:DNA binding"/>
    <property type="evidence" value="ECO:0007669"/>
    <property type="project" value="UniProtKB-KW"/>
</dbReference>
<keyword evidence="1" id="KW-0805">Transcription regulation</keyword>
<dbReference type="Proteomes" id="UP000294914">
    <property type="component" value="Unassembled WGS sequence"/>
</dbReference>
<proteinExistence type="predicted"/>
<evidence type="ECO:0000256" key="1">
    <source>
        <dbReference type="ARBA" id="ARBA00023015"/>
    </source>
</evidence>
<dbReference type="InterPro" id="IPR014710">
    <property type="entry name" value="RmlC-like_jellyroll"/>
</dbReference>
<dbReference type="Pfam" id="PF13545">
    <property type="entry name" value="HTH_Crp_2"/>
    <property type="match status" value="1"/>
</dbReference>
<dbReference type="InterPro" id="IPR050397">
    <property type="entry name" value="Env_Response_Regulators"/>
</dbReference>
<dbReference type="InterPro" id="IPR000595">
    <property type="entry name" value="cNMP-bd_dom"/>
</dbReference>
<dbReference type="PROSITE" id="PS51063">
    <property type="entry name" value="HTH_CRP_2"/>
    <property type="match status" value="1"/>
</dbReference>
<keyword evidence="2" id="KW-0238">DNA-binding</keyword>
<dbReference type="InterPro" id="IPR012318">
    <property type="entry name" value="HTH_CRP"/>
</dbReference>
<dbReference type="PROSITE" id="PS00042">
    <property type="entry name" value="HTH_CRP_1"/>
    <property type="match status" value="1"/>
</dbReference>
<dbReference type="InterPro" id="IPR018488">
    <property type="entry name" value="cNMP-bd_CS"/>
</dbReference>
<dbReference type="PANTHER" id="PTHR24567:SF68">
    <property type="entry name" value="DNA-BINDING TRANSCRIPTIONAL DUAL REGULATOR CRP"/>
    <property type="match status" value="1"/>
</dbReference>
<dbReference type="PROSITE" id="PS00889">
    <property type="entry name" value="CNMP_BINDING_2"/>
    <property type="match status" value="1"/>
</dbReference>
<gene>
    <name evidence="6" type="ORF">EDC23_2256</name>
</gene>
<keyword evidence="3" id="KW-0804">Transcription</keyword>
<dbReference type="AlphaFoldDB" id="A0A4R8IRA0"/>
<protein>
    <submittedName>
        <fullName evidence="6">CRP/FNR family cyclic AMP-dependent transcriptional regulator</fullName>
    </submittedName>
</protein>
<dbReference type="SUPFAM" id="SSF46785">
    <property type="entry name" value="Winged helix' DNA-binding domain"/>
    <property type="match status" value="1"/>
</dbReference>
<dbReference type="SMART" id="SM00419">
    <property type="entry name" value="HTH_CRP"/>
    <property type="match status" value="1"/>
</dbReference>
<dbReference type="OrthoDB" id="61906at2"/>
<dbReference type="InterPro" id="IPR018335">
    <property type="entry name" value="Tscrpt_reg_HTH_Crp-type_CS"/>
</dbReference>
<dbReference type="Pfam" id="PF00027">
    <property type="entry name" value="cNMP_binding"/>
    <property type="match status" value="1"/>
</dbReference>
<dbReference type="InterPro" id="IPR036390">
    <property type="entry name" value="WH_DNA-bd_sf"/>
</dbReference>
<dbReference type="EMBL" id="SOQX01000006">
    <property type="protein sequence ID" value="TDY00087.1"/>
    <property type="molecule type" value="Genomic_DNA"/>
</dbReference>